<feature type="domain" description="HTH luxR-type" evidence="4">
    <location>
        <begin position="176"/>
        <end position="241"/>
    </location>
</feature>
<evidence type="ECO:0000313" key="5">
    <source>
        <dbReference type="EMBL" id="MCW1930976.1"/>
    </source>
</evidence>
<reference evidence="5 6" key="1">
    <citation type="submission" date="2022-10" db="EMBL/GenBank/DDBJ databases">
        <title>Pararhodobacter sp. nov., isolated from marine algae.</title>
        <authorList>
            <person name="Choi B.J."/>
            <person name="Kim J.M."/>
            <person name="Lee J.K."/>
            <person name="Choi D.G."/>
            <person name="Jeon C.O."/>
        </authorList>
    </citation>
    <scope>NUCLEOTIDE SEQUENCE [LARGE SCALE GENOMIC DNA]</scope>
    <source>
        <strain evidence="5 6">ZQ420</strain>
    </source>
</reference>
<keyword evidence="1" id="KW-0805">Transcription regulation</keyword>
<evidence type="ECO:0000259" key="4">
    <source>
        <dbReference type="PROSITE" id="PS50043"/>
    </source>
</evidence>
<keyword evidence="3" id="KW-0804">Transcription</keyword>
<accession>A0ABT3GTV9</accession>
<organism evidence="5 6">
    <name type="scientific">Pararhodobacter zhoushanensis</name>
    <dbReference type="NCBI Taxonomy" id="2479545"/>
    <lineage>
        <taxon>Bacteria</taxon>
        <taxon>Pseudomonadati</taxon>
        <taxon>Pseudomonadota</taxon>
        <taxon>Alphaproteobacteria</taxon>
        <taxon>Rhodobacterales</taxon>
        <taxon>Paracoccaceae</taxon>
        <taxon>Pararhodobacter</taxon>
    </lineage>
</organism>
<dbReference type="SUPFAM" id="SSF46894">
    <property type="entry name" value="C-terminal effector domain of the bipartite response regulators"/>
    <property type="match status" value="1"/>
</dbReference>
<dbReference type="InterPro" id="IPR036388">
    <property type="entry name" value="WH-like_DNA-bd_sf"/>
</dbReference>
<dbReference type="Gene3D" id="3.30.450.80">
    <property type="entry name" value="Transcription factor LuxR-like, autoinducer-binding domain"/>
    <property type="match status" value="1"/>
</dbReference>
<dbReference type="RefSeq" id="WP_264504137.1">
    <property type="nucleotide sequence ID" value="NZ_JAPDFL010000001.1"/>
</dbReference>
<dbReference type="InterPro" id="IPR005143">
    <property type="entry name" value="TF_LuxR_autoind-bd_dom"/>
</dbReference>
<name>A0ABT3GTV9_9RHOB</name>
<dbReference type="PANTHER" id="PTHR44688">
    <property type="entry name" value="DNA-BINDING TRANSCRIPTIONAL ACTIVATOR DEVR_DOSR"/>
    <property type="match status" value="1"/>
</dbReference>
<dbReference type="InterPro" id="IPR016032">
    <property type="entry name" value="Sig_transdc_resp-reg_C-effctor"/>
</dbReference>
<dbReference type="EMBL" id="JAPDFL010000001">
    <property type="protein sequence ID" value="MCW1930976.1"/>
    <property type="molecule type" value="Genomic_DNA"/>
</dbReference>
<dbReference type="PANTHER" id="PTHR44688:SF16">
    <property type="entry name" value="DNA-BINDING TRANSCRIPTIONAL ACTIVATOR DEVR_DOSR"/>
    <property type="match status" value="1"/>
</dbReference>
<evidence type="ECO:0000313" key="6">
    <source>
        <dbReference type="Proteomes" id="UP001208938"/>
    </source>
</evidence>
<dbReference type="PROSITE" id="PS50043">
    <property type="entry name" value="HTH_LUXR_2"/>
    <property type="match status" value="1"/>
</dbReference>
<keyword evidence="2" id="KW-0238">DNA-binding</keyword>
<dbReference type="Proteomes" id="UP001208938">
    <property type="component" value="Unassembled WGS sequence"/>
</dbReference>
<dbReference type="InterPro" id="IPR036693">
    <property type="entry name" value="TF_LuxR_autoind-bd_dom_sf"/>
</dbReference>
<gene>
    <name evidence="5" type="ORF">OKW52_01490</name>
</gene>
<sequence length="245" mass="26719">MPQGLTDIFQYPARIGAAHSIGAVCAEMLALTEPLGYSVYAIGAVPHPQDPYPSSFMVTNWPEEWRTAYFDRQFGRRDPTLRALAQTSQTFTVTELRQGRMGFAPTAKELEVLDFAAGLGLPSGLIVPVFRARGYTGVCCLVGKAPEPTPEIRARLQFIAEHTHDRLRALSAAHSIGEVTETLSPRETQILVLARQGLSDAGIAQSAAISVRTVRFHFDNARRKLAARSRAEAIAIAVAQHLLPT</sequence>
<keyword evidence="6" id="KW-1185">Reference proteome</keyword>
<dbReference type="SMART" id="SM00421">
    <property type="entry name" value="HTH_LUXR"/>
    <property type="match status" value="1"/>
</dbReference>
<evidence type="ECO:0000256" key="3">
    <source>
        <dbReference type="ARBA" id="ARBA00023163"/>
    </source>
</evidence>
<protein>
    <submittedName>
        <fullName evidence="5">LuxR family transcriptional regulator</fullName>
    </submittedName>
</protein>
<dbReference type="Pfam" id="PF03472">
    <property type="entry name" value="Autoind_bind"/>
    <property type="match status" value="1"/>
</dbReference>
<evidence type="ECO:0000256" key="2">
    <source>
        <dbReference type="ARBA" id="ARBA00023125"/>
    </source>
</evidence>
<dbReference type="Pfam" id="PF00196">
    <property type="entry name" value="GerE"/>
    <property type="match status" value="1"/>
</dbReference>
<comment type="caution">
    <text evidence="5">The sequence shown here is derived from an EMBL/GenBank/DDBJ whole genome shotgun (WGS) entry which is preliminary data.</text>
</comment>
<dbReference type="Gene3D" id="1.10.10.10">
    <property type="entry name" value="Winged helix-like DNA-binding domain superfamily/Winged helix DNA-binding domain"/>
    <property type="match status" value="1"/>
</dbReference>
<proteinExistence type="predicted"/>
<dbReference type="PRINTS" id="PR00038">
    <property type="entry name" value="HTHLUXR"/>
</dbReference>
<dbReference type="InterPro" id="IPR000792">
    <property type="entry name" value="Tscrpt_reg_LuxR_C"/>
</dbReference>
<dbReference type="CDD" id="cd06170">
    <property type="entry name" value="LuxR_C_like"/>
    <property type="match status" value="1"/>
</dbReference>
<dbReference type="SUPFAM" id="SSF75516">
    <property type="entry name" value="Pheromone-binding domain of LuxR-like quorum-sensing transcription factors"/>
    <property type="match status" value="1"/>
</dbReference>
<evidence type="ECO:0000256" key="1">
    <source>
        <dbReference type="ARBA" id="ARBA00023015"/>
    </source>
</evidence>